<protein>
    <submittedName>
        <fullName evidence="2">Uncharacterized protein</fullName>
    </submittedName>
</protein>
<dbReference type="KEGG" id="msm:MSMEG_3653"/>
<dbReference type="AlphaFoldDB" id="A0QYG7"/>
<dbReference type="EMBL" id="CP000480">
    <property type="protein sequence ID" value="ABK72640.1"/>
    <property type="molecule type" value="Genomic_DNA"/>
</dbReference>
<name>A0QYG7_MYCS2</name>
<evidence type="ECO:0000313" key="3">
    <source>
        <dbReference type="Proteomes" id="UP000000757"/>
    </source>
</evidence>
<keyword evidence="3" id="KW-1185">Reference proteome</keyword>
<feature type="compositionally biased region" description="Basic and acidic residues" evidence="1">
    <location>
        <begin position="116"/>
        <end position="154"/>
    </location>
</feature>
<proteinExistence type="predicted"/>
<reference evidence="2 3" key="1">
    <citation type="submission" date="2006-10" db="EMBL/GenBank/DDBJ databases">
        <authorList>
            <person name="Fleischmann R.D."/>
            <person name="Dodson R.J."/>
            <person name="Haft D.H."/>
            <person name="Merkel J.S."/>
            <person name="Nelson W.C."/>
            <person name="Fraser C.M."/>
        </authorList>
    </citation>
    <scope>NUCLEOTIDE SEQUENCE [LARGE SCALE GENOMIC DNA]</scope>
    <source>
        <strain evidence="3">ATCC 700084 / mc(2)155</strain>
    </source>
</reference>
<feature type="compositionally biased region" description="Basic and acidic residues" evidence="1">
    <location>
        <begin position="73"/>
        <end position="94"/>
    </location>
</feature>
<feature type="compositionally biased region" description="Low complexity" evidence="1">
    <location>
        <begin position="185"/>
        <end position="204"/>
    </location>
</feature>
<feature type="compositionally biased region" description="Basic and acidic residues" evidence="1">
    <location>
        <begin position="169"/>
        <end position="184"/>
    </location>
</feature>
<feature type="region of interest" description="Disordered" evidence="1">
    <location>
        <begin position="1"/>
        <end position="231"/>
    </location>
</feature>
<evidence type="ECO:0000256" key="1">
    <source>
        <dbReference type="SAM" id="MobiDB-lite"/>
    </source>
</evidence>
<gene>
    <name evidence="2" type="ordered locus">MSMEG_3653</name>
</gene>
<dbReference type="Proteomes" id="UP000000757">
    <property type="component" value="Chromosome"/>
</dbReference>
<sequence>MGSVYGRVNEPYPPSVLIGPCSSNRIHPPHHQDDLHQVQHRRPQVQQQPPDQKRPAARQHDPAPQRIPLSQQHQRESRHQRERRGLADVGDGQRRQTATAQHGKRRGEHGVTAQKRQHEPPRHRAVERERDRDGHHVDAIHQRVEQLAEPRRLVGDQPGDLAVGPVGETAEHQDRDGPALRVRDQQQVQEHGHQQQAHEAQHVGYRQHPVAPLVRRRHRAPAPGSRRVFHA</sequence>
<dbReference type="STRING" id="246196.MSMEG_3653"/>
<feature type="compositionally biased region" description="Basic and acidic residues" evidence="1">
    <location>
        <begin position="51"/>
        <end position="63"/>
    </location>
</feature>
<accession>A0QYG7</accession>
<evidence type="ECO:0000313" key="2">
    <source>
        <dbReference type="EMBL" id="ABK72640.1"/>
    </source>
</evidence>
<organism evidence="2 3">
    <name type="scientific">Mycolicibacterium smegmatis (strain ATCC 700084 / mc(2)155)</name>
    <name type="common">Mycobacterium smegmatis</name>
    <dbReference type="NCBI Taxonomy" id="246196"/>
    <lineage>
        <taxon>Bacteria</taxon>
        <taxon>Bacillati</taxon>
        <taxon>Actinomycetota</taxon>
        <taxon>Actinomycetes</taxon>
        <taxon>Mycobacteriales</taxon>
        <taxon>Mycobacteriaceae</taxon>
        <taxon>Mycolicibacterium</taxon>
    </lineage>
</organism>